<dbReference type="AlphaFoldDB" id="A0A6A6CPQ8"/>
<proteinExistence type="predicted"/>
<dbReference type="EMBL" id="ML993591">
    <property type="protein sequence ID" value="KAF2168120.1"/>
    <property type="molecule type" value="Genomic_DNA"/>
</dbReference>
<evidence type="ECO:0000256" key="1">
    <source>
        <dbReference type="SAM" id="Phobius"/>
    </source>
</evidence>
<reference evidence="2" key="1">
    <citation type="journal article" date="2020" name="Stud. Mycol.">
        <title>101 Dothideomycetes genomes: a test case for predicting lifestyles and emergence of pathogens.</title>
        <authorList>
            <person name="Haridas S."/>
            <person name="Albert R."/>
            <person name="Binder M."/>
            <person name="Bloem J."/>
            <person name="Labutti K."/>
            <person name="Salamov A."/>
            <person name="Andreopoulos B."/>
            <person name="Baker S."/>
            <person name="Barry K."/>
            <person name="Bills G."/>
            <person name="Bluhm B."/>
            <person name="Cannon C."/>
            <person name="Castanera R."/>
            <person name="Culley D."/>
            <person name="Daum C."/>
            <person name="Ezra D."/>
            <person name="Gonzalez J."/>
            <person name="Henrissat B."/>
            <person name="Kuo A."/>
            <person name="Liang C."/>
            <person name="Lipzen A."/>
            <person name="Lutzoni F."/>
            <person name="Magnuson J."/>
            <person name="Mondo S."/>
            <person name="Nolan M."/>
            <person name="Ohm R."/>
            <person name="Pangilinan J."/>
            <person name="Park H.-J."/>
            <person name="Ramirez L."/>
            <person name="Alfaro M."/>
            <person name="Sun H."/>
            <person name="Tritt A."/>
            <person name="Yoshinaga Y."/>
            <person name="Zwiers L.-H."/>
            <person name="Turgeon B."/>
            <person name="Goodwin S."/>
            <person name="Spatafora J."/>
            <person name="Crous P."/>
            <person name="Grigoriev I."/>
        </authorList>
    </citation>
    <scope>NUCLEOTIDE SEQUENCE</scope>
    <source>
        <strain evidence="2">ATCC 36951</strain>
    </source>
</reference>
<dbReference type="GeneID" id="54559191"/>
<dbReference type="Proteomes" id="UP000799537">
    <property type="component" value="Unassembled WGS sequence"/>
</dbReference>
<accession>A0A6A6CPQ8</accession>
<keyword evidence="1" id="KW-1133">Transmembrane helix</keyword>
<dbReference type="RefSeq" id="XP_033669009.1">
    <property type="nucleotide sequence ID" value="XM_033805919.1"/>
</dbReference>
<feature type="transmembrane region" description="Helical" evidence="1">
    <location>
        <begin position="6"/>
        <end position="32"/>
    </location>
</feature>
<protein>
    <submittedName>
        <fullName evidence="2">Uncharacterized protein</fullName>
    </submittedName>
</protein>
<name>A0A6A6CPQ8_ZASCE</name>
<keyword evidence="1" id="KW-0812">Transmembrane</keyword>
<evidence type="ECO:0000313" key="2">
    <source>
        <dbReference type="EMBL" id="KAF2168120.1"/>
    </source>
</evidence>
<evidence type="ECO:0000313" key="3">
    <source>
        <dbReference type="Proteomes" id="UP000799537"/>
    </source>
</evidence>
<keyword evidence="1" id="KW-0472">Membrane</keyword>
<sequence>MGFFDVFKIIFIPALIALAIYVIGAFVIAPIIRHQRNRYGQYLPLGSISEHTSSLRDRISNAITSFIVPRRMVVIDATGSRRGSVSGEEFVFEDADGDRMVGFDVGRSDRQVRGGDVSLGRGNGEV</sequence>
<gene>
    <name evidence="2" type="ORF">M409DRAFT_21567</name>
</gene>
<organism evidence="2 3">
    <name type="scientific">Zasmidium cellare ATCC 36951</name>
    <dbReference type="NCBI Taxonomy" id="1080233"/>
    <lineage>
        <taxon>Eukaryota</taxon>
        <taxon>Fungi</taxon>
        <taxon>Dikarya</taxon>
        <taxon>Ascomycota</taxon>
        <taxon>Pezizomycotina</taxon>
        <taxon>Dothideomycetes</taxon>
        <taxon>Dothideomycetidae</taxon>
        <taxon>Mycosphaerellales</taxon>
        <taxon>Mycosphaerellaceae</taxon>
        <taxon>Zasmidium</taxon>
    </lineage>
</organism>
<keyword evidence="3" id="KW-1185">Reference proteome</keyword>
<dbReference type="OrthoDB" id="5427070at2759"/>